<sequence>MVTVKGRCHTQPNRLHFQAAPNFRSRSPRRPGLRAELAAYDVGHSMSDIVQNQRNPTATVISLPHPATGSTIPAVQLSKLFPIYSSQLARIWESDRRIPTLASRRAWALARGIEPRCVSNWWYRRKDVAQKLGITIPDGQYDLDAEAGMEDLKVKTEAVSEVLCLPQKKTRKRKHQVGQDETQELKPKRAMRKKVKLEALDCTSSSGSLDVGILASQSYSSDPDTQSSRSSDTLFTLPSGDIYASDASNSSLTLPSTVSSQIPPSTKSIKRKNRAYTQLLDPLWTSPSPQESPAIDPAKLKSKSKMVKTIRDSEAEPDALPPSFPPALLSSPTLAASSSPPLEASSKLSQPVFVCSSCSAPFYSGILSPRSSSHLSIYTPTHGHDYFCPY</sequence>
<accession>A0A5C3LIE0</accession>
<organism evidence="2 3">
    <name type="scientific">Crucibulum laeve</name>
    <dbReference type="NCBI Taxonomy" id="68775"/>
    <lineage>
        <taxon>Eukaryota</taxon>
        <taxon>Fungi</taxon>
        <taxon>Dikarya</taxon>
        <taxon>Basidiomycota</taxon>
        <taxon>Agaricomycotina</taxon>
        <taxon>Agaricomycetes</taxon>
        <taxon>Agaricomycetidae</taxon>
        <taxon>Agaricales</taxon>
        <taxon>Agaricineae</taxon>
        <taxon>Nidulariaceae</taxon>
        <taxon>Crucibulum</taxon>
    </lineage>
</organism>
<protein>
    <recommendedName>
        <fullName evidence="4">Homeobox domain-containing protein</fullName>
    </recommendedName>
</protein>
<evidence type="ECO:0000256" key="1">
    <source>
        <dbReference type="SAM" id="MobiDB-lite"/>
    </source>
</evidence>
<feature type="region of interest" description="Disordered" evidence="1">
    <location>
        <begin position="247"/>
        <end position="326"/>
    </location>
</feature>
<feature type="compositionally biased region" description="Polar residues" evidence="1">
    <location>
        <begin position="247"/>
        <end position="267"/>
    </location>
</feature>
<reference evidence="2 3" key="1">
    <citation type="journal article" date="2019" name="Nat. Ecol. Evol.">
        <title>Megaphylogeny resolves global patterns of mushroom evolution.</title>
        <authorList>
            <person name="Varga T."/>
            <person name="Krizsan K."/>
            <person name="Foldi C."/>
            <person name="Dima B."/>
            <person name="Sanchez-Garcia M."/>
            <person name="Sanchez-Ramirez S."/>
            <person name="Szollosi G.J."/>
            <person name="Szarkandi J.G."/>
            <person name="Papp V."/>
            <person name="Albert L."/>
            <person name="Andreopoulos W."/>
            <person name="Angelini C."/>
            <person name="Antonin V."/>
            <person name="Barry K.W."/>
            <person name="Bougher N.L."/>
            <person name="Buchanan P."/>
            <person name="Buyck B."/>
            <person name="Bense V."/>
            <person name="Catcheside P."/>
            <person name="Chovatia M."/>
            <person name="Cooper J."/>
            <person name="Damon W."/>
            <person name="Desjardin D."/>
            <person name="Finy P."/>
            <person name="Geml J."/>
            <person name="Haridas S."/>
            <person name="Hughes K."/>
            <person name="Justo A."/>
            <person name="Karasinski D."/>
            <person name="Kautmanova I."/>
            <person name="Kiss B."/>
            <person name="Kocsube S."/>
            <person name="Kotiranta H."/>
            <person name="LaButti K.M."/>
            <person name="Lechner B.E."/>
            <person name="Liimatainen K."/>
            <person name="Lipzen A."/>
            <person name="Lukacs Z."/>
            <person name="Mihaltcheva S."/>
            <person name="Morgado L.N."/>
            <person name="Niskanen T."/>
            <person name="Noordeloos M.E."/>
            <person name="Ohm R.A."/>
            <person name="Ortiz-Santana B."/>
            <person name="Ovrebo C."/>
            <person name="Racz N."/>
            <person name="Riley R."/>
            <person name="Savchenko A."/>
            <person name="Shiryaev A."/>
            <person name="Soop K."/>
            <person name="Spirin V."/>
            <person name="Szebenyi C."/>
            <person name="Tomsovsky M."/>
            <person name="Tulloss R.E."/>
            <person name="Uehling J."/>
            <person name="Grigoriev I.V."/>
            <person name="Vagvolgyi C."/>
            <person name="Papp T."/>
            <person name="Martin F.M."/>
            <person name="Miettinen O."/>
            <person name="Hibbett D.S."/>
            <person name="Nagy L.G."/>
        </authorList>
    </citation>
    <scope>NUCLEOTIDE SEQUENCE [LARGE SCALE GENOMIC DNA]</scope>
    <source>
        <strain evidence="2 3">CBS 166.37</strain>
    </source>
</reference>
<dbReference type="STRING" id="68775.A0A5C3LIE0"/>
<evidence type="ECO:0008006" key="4">
    <source>
        <dbReference type="Google" id="ProtNLM"/>
    </source>
</evidence>
<evidence type="ECO:0000313" key="2">
    <source>
        <dbReference type="EMBL" id="TFK32452.1"/>
    </source>
</evidence>
<evidence type="ECO:0000313" key="3">
    <source>
        <dbReference type="Proteomes" id="UP000308652"/>
    </source>
</evidence>
<dbReference type="EMBL" id="ML213674">
    <property type="protein sequence ID" value="TFK32452.1"/>
    <property type="molecule type" value="Genomic_DNA"/>
</dbReference>
<keyword evidence="3" id="KW-1185">Reference proteome</keyword>
<dbReference type="AlphaFoldDB" id="A0A5C3LIE0"/>
<dbReference type="OrthoDB" id="3257151at2759"/>
<name>A0A5C3LIE0_9AGAR</name>
<dbReference type="Proteomes" id="UP000308652">
    <property type="component" value="Unassembled WGS sequence"/>
</dbReference>
<proteinExistence type="predicted"/>
<feature type="region of interest" description="Disordered" evidence="1">
    <location>
        <begin position="170"/>
        <end position="190"/>
    </location>
</feature>
<gene>
    <name evidence="2" type="ORF">BDQ12DRAFT_501410</name>
</gene>